<dbReference type="Proteomes" id="UP000030645">
    <property type="component" value="Unassembled WGS sequence"/>
</dbReference>
<evidence type="ECO:0000256" key="1">
    <source>
        <dbReference type="SAM" id="MobiDB-lite"/>
    </source>
</evidence>
<proteinExistence type="predicted"/>
<reference evidence="3" key="1">
    <citation type="submission" date="2013-01" db="EMBL/GenBank/DDBJ databases">
        <title>Draft Genome Sequence of a Mulberry Tree, Morus notabilis C.K. Schneid.</title>
        <authorList>
            <person name="He N."/>
            <person name="Zhao S."/>
        </authorList>
    </citation>
    <scope>NUCLEOTIDE SEQUENCE</scope>
</reference>
<evidence type="ECO:0000313" key="2">
    <source>
        <dbReference type="EMBL" id="EXB68706.1"/>
    </source>
</evidence>
<organism evidence="2 3">
    <name type="scientific">Morus notabilis</name>
    <dbReference type="NCBI Taxonomy" id="981085"/>
    <lineage>
        <taxon>Eukaryota</taxon>
        <taxon>Viridiplantae</taxon>
        <taxon>Streptophyta</taxon>
        <taxon>Embryophyta</taxon>
        <taxon>Tracheophyta</taxon>
        <taxon>Spermatophyta</taxon>
        <taxon>Magnoliopsida</taxon>
        <taxon>eudicotyledons</taxon>
        <taxon>Gunneridae</taxon>
        <taxon>Pentapetalae</taxon>
        <taxon>rosids</taxon>
        <taxon>fabids</taxon>
        <taxon>Rosales</taxon>
        <taxon>Moraceae</taxon>
        <taxon>Moreae</taxon>
        <taxon>Morus</taxon>
    </lineage>
</organism>
<keyword evidence="3" id="KW-1185">Reference proteome</keyword>
<sequence>MKNSRCPSLQPLMKLRRLASLARASRCRKTRSGKNNQNFLEGARLSQKKKKKRVLELWTGRSRPPEKPEVLPEPEPEPPEKFGARISP</sequence>
<dbReference type="AlphaFoldDB" id="W9RFD7"/>
<feature type="compositionally biased region" description="Basic and acidic residues" evidence="1">
    <location>
        <begin position="78"/>
        <end position="88"/>
    </location>
</feature>
<name>W9RFD7_9ROSA</name>
<feature type="region of interest" description="Disordered" evidence="1">
    <location>
        <begin position="23"/>
        <end position="88"/>
    </location>
</feature>
<protein>
    <submittedName>
        <fullName evidence="2">Uncharacterized protein</fullName>
    </submittedName>
</protein>
<gene>
    <name evidence="2" type="ORF">L484_024725</name>
</gene>
<dbReference type="EMBL" id="KE344580">
    <property type="protein sequence ID" value="EXB68706.1"/>
    <property type="molecule type" value="Genomic_DNA"/>
</dbReference>
<accession>W9RFD7</accession>
<evidence type="ECO:0000313" key="3">
    <source>
        <dbReference type="Proteomes" id="UP000030645"/>
    </source>
</evidence>